<keyword evidence="3" id="KW-1185">Reference proteome</keyword>
<dbReference type="InterPro" id="IPR030802">
    <property type="entry name" value="Permease_MalE"/>
</dbReference>
<keyword evidence="1" id="KW-1133">Transmembrane helix</keyword>
<dbReference type="Pfam" id="PF02405">
    <property type="entry name" value="MlaE"/>
    <property type="match status" value="1"/>
</dbReference>
<protein>
    <submittedName>
        <fullName evidence="2">Phospholipid/cholesterol/gamma-HCH transport system permease protein</fullName>
    </submittedName>
</protein>
<feature type="transmembrane region" description="Helical" evidence="1">
    <location>
        <begin position="204"/>
        <end position="220"/>
    </location>
</feature>
<keyword evidence="1" id="KW-0472">Membrane</keyword>
<name>A0A1I2EGB6_9BACT</name>
<keyword evidence="1" id="KW-0812">Transmembrane</keyword>
<feature type="transmembrane region" description="Helical" evidence="1">
    <location>
        <begin position="240"/>
        <end position="260"/>
    </location>
</feature>
<gene>
    <name evidence="2" type="ORF">SAMN05216283_10277</name>
</gene>
<evidence type="ECO:0000313" key="2">
    <source>
        <dbReference type="EMBL" id="SFE91491.1"/>
    </source>
</evidence>
<dbReference type="STRING" id="655355.SAMN05216283_10277"/>
<dbReference type="GO" id="GO:0005548">
    <property type="term" value="F:phospholipid transporter activity"/>
    <property type="evidence" value="ECO:0007669"/>
    <property type="project" value="TreeGrafter"/>
</dbReference>
<feature type="transmembrane region" description="Helical" evidence="1">
    <location>
        <begin position="55"/>
        <end position="73"/>
    </location>
</feature>
<accession>A0A1I2EGB6</accession>
<dbReference type="PANTHER" id="PTHR30188">
    <property type="entry name" value="ABC TRANSPORTER PERMEASE PROTEIN-RELATED"/>
    <property type="match status" value="1"/>
</dbReference>
<feature type="transmembrane region" description="Helical" evidence="1">
    <location>
        <begin position="85"/>
        <end position="108"/>
    </location>
</feature>
<proteinExistence type="predicted"/>
<dbReference type="PANTHER" id="PTHR30188:SF4">
    <property type="entry name" value="PROTEIN TRIGALACTOSYLDIACYLGLYCEROL 1, CHLOROPLASTIC"/>
    <property type="match status" value="1"/>
</dbReference>
<sequence length="261" mass="28096">MKDLINTIQHLLEAFFQEVGDILLFTGDVVRQFFTAPFEWKELVRQAYYIGNKTLPLIGITGFIMGLVLTMQSRPVMESFGAESLLPGMIAVSIIREIGPVITALLCAGKISSGIGAELGAMKVTEQLDAMEVSGAKPLNYVVATRVLATTFLVPVLVIMADVVGLFGSYMAIAMNEDLSFMLFLSLAFDSLSFVDIIPATVKTFIFGFFIGLIGCYKGYTADRGTESVGRSANSAVVTASLVIFIIDLLAVQFTSLLGAS</sequence>
<reference evidence="2 3" key="1">
    <citation type="submission" date="2016-10" db="EMBL/GenBank/DDBJ databases">
        <authorList>
            <person name="de Groot N.N."/>
        </authorList>
    </citation>
    <scope>NUCLEOTIDE SEQUENCE [LARGE SCALE GENOMIC DNA]</scope>
    <source>
        <strain evidence="2 3">CGMCC 1.9156</strain>
    </source>
</reference>
<dbReference type="RefSeq" id="WP_212733421.1">
    <property type="nucleotide sequence ID" value="NZ_FONW01000002.1"/>
</dbReference>
<dbReference type="AlphaFoldDB" id="A0A1I2EGB6"/>
<dbReference type="EMBL" id="FONW01000002">
    <property type="protein sequence ID" value="SFE91491.1"/>
    <property type="molecule type" value="Genomic_DNA"/>
</dbReference>
<dbReference type="Proteomes" id="UP000198964">
    <property type="component" value="Unassembled WGS sequence"/>
</dbReference>
<dbReference type="GO" id="GO:0043190">
    <property type="term" value="C:ATP-binding cassette (ABC) transporter complex"/>
    <property type="evidence" value="ECO:0007669"/>
    <property type="project" value="InterPro"/>
</dbReference>
<organism evidence="2 3">
    <name type="scientific">Sunxiuqinia elliptica</name>
    <dbReference type="NCBI Taxonomy" id="655355"/>
    <lineage>
        <taxon>Bacteria</taxon>
        <taxon>Pseudomonadati</taxon>
        <taxon>Bacteroidota</taxon>
        <taxon>Bacteroidia</taxon>
        <taxon>Marinilabiliales</taxon>
        <taxon>Prolixibacteraceae</taxon>
        <taxon>Sunxiuqinia</taxon>
    </lineage>
</organism>
<evidence type="ECO:0000313" key="3">
    <source>
        <dbReference type="Proteomes" id="UP000198964"/>
    </source>
</evidence>
<feature type="transmembrane region" description="Helical" evidence="1">
    <location>
        <begin position="147"/>
        <end position="173"/>
    </location>
</feature>
<evidence type="ECO:0000256" key="1">
    <source>
        <dbReference type="SAM" id="Phobius"/>
    </source>
</evidence>